<sequence>MERRLSITLDALESLQPFHTTPLNCNDATMGLRTLRNSGGIVEKKDWAVVKETESFTHEDFPEDFPAEECVVDTVEPFSAWEHVLALESGGSGFSTSISSEEESDAGEGEESYDPFEGDQLDELEGETMCEALDQPQNESRDEPADQPKGEPQDDPLALPQDAPPQDAPPQDAPPQDAPPQDAPPQERPGEPDATHPVPSTPPHPQRLSHIRLLNPLPLLTHLVHRALTLTSLRLRANLAVLDRAAALLHALQHNLNALGNTLALHASLLAAARREYLLTRITANQAAMLALNARTIHALEDQVASLTALLQPLLDGHRLRGRLLARLREVEVQNARMAAQKAGERGAMLMAQGSILELIEENRRLREVNEEAVQGFRRLGGENWRLRGERDEAEGRGGELVGENEELRAENAQVVRGLAEMDGEYAALRETYEEAAGGLAAMVEEVREGPVEWARREGLEGVVDERKEDGEEGRERKITRTCGADGL</sequence>
<evidence type="ECO:0000313" key="2">
    <source>
        <dbReference type="EMBL" id="KAF2802637.1"/>
    </source>
</evidence>
<evidence type="ECO:0000313" key="3">
    <source>
        <dbReference type="Proteomes" id="UP000504636"/>
    </source>
</evidence>
<dbReference type="Proteomes" id="UP000504636">
    <property type="component" value="Unplaced"/>
</dbReference>
<reference evidence="4" key="2">
    <citation type="submission" date="2020-04" db="EMBL/GenBank/DDBJ databases">
        <authorList>
            <consortium name="NCBI Genome Project"/>
        </authorList>
    </citation>
    <scope>NUCLEOTIDE SEQUENCE</scope>
    <source>
        <strain evidence="4">CBS 304.34</strain>
    </source>
</reference>
<feature type="compositionally biased region" description="Basic and acidic residues" evidence="1">
    <location>
        <begin position="465"/>
        <end position="479"/>
    </location>
</feature>
<protein>
    <submittedName>
        <fullName evidence="2 4">Uncharacterized protein</fullName>
    </submittedName>
</protein>
<proteinExistence type="predicted"/>
<feature type="region of interest" description="Disordered" evidence="1">
    <location>
        <begin position="465"/>
        <end position="488"/>
    </location>
</feature>
<dbReference type="AlphaFoldDB" id="A0A6A6Y4B7"/>
<keyword evidence="3" id="KW-1185">Reference proteome</keyword>
<feature type="compositionally biased region" description="Pro residues" evidence="1">
    <location>
        <begin position="162"/>
        <end position="187"/>
    </location>
</feature>
<evidence type="ECO:0000313" key="4">
    <source>
        <dbReference type="RefSeq" id="XP_033569601.1"/>
    </source>
</evidence>
<reference evidence="2 4" key="1">
    <citation type="journal article" date="2020" name="Stud. Mycol.">
        <title>101 Dothideomycetes genomes: a test case for predicting lifestyles and emergence of pathogens.</title>
        <authorList>
            <person name="Haridas S."/>
            <person name="Albert R."/>
            <person name="Binder M."/>
            <person name="Bloem J."/>
            <person name="Labutti K."/>
            <person name="Salamov A."/>
            <person name="Andreopoulos B."/>
            <person name="Baker S."/>
            <person name="Barry K."/>
            <person name="Bills G."/>
            <person name="Bluhm B."/>
            <person name="Cannon C."/>
            <person name="Castanera R."/>
            <person name="Culley D."/>
            <person name="Daum C."/>
            <person name="Ezra D."/>
            <person name="Gonzalez J."/>
            <person name="Henrissat B."/>
            <person name="Kuo A."/>
            <person name="Liang C."/>
            <person name="Lipzen A."/>
            <person name="Lutzoni F."/>
            <person name="Magnuson J."/>
            <person name="Mondo S."/>
            <person name="Nolan M."/>
            <person name="Ohm R."/>
            <person name="Pangilinan J."/>
            <person name="Park H.-J."/>
            <person name="Ramirez L."/>
            <person name="Alfaro M."/>
            <person name="Sun H."/>
            <person name="Tritt A."/>
            <person name="Yoshinaga Y."/>
            <person name="Zwiers L.-H."/>
            <person name="Turgeon B."/>
            <person name="Goodwin S."/>
            <person name="Spatafora J."/>
            <person name="Crous P."/>
            <person name="Grigoriev I."/>
        </authorList>
    </citation>
    <scope>NUCLEOTIDE SEQUENCE</scope>
    <source>
        <strain evidence="2 4">CBS 304.34</strain>
    </source>
</reference>
<feature type="region of interest" description="Disordered" evidence="1">
    <location>
        <begin position="90"/>
        <end position="118"/>
    </location>
</feature>
<dbReference type="OrthoDB" id="10581514at2759"/>
<feature type="region of interest" description="Disordered" evidence="1">
    <location>
        <begin position="135"/>
        <end position="208"/>
    </location>
</feature>
<evidence type="ECO:0000256" key="1">
    <source>
        <dbReference type="SAM" id="MobiDB-lite"/>
    </source>
</evidence>
<feature type="compositionally biased region" description="Acidic residues" evidence="1">
    <location>
        <begin position="100"/>
        <end position="118"/>
    </location>
</feature>
<dbReference type="GeneID" id="54467897"/>
<name>A0A6A6Y4B7_9PEZI</name>
<gene>
    <name evidence="2 4" type="ORF">BDZ99DRAFT_551007</name>
</gene>
<reference evidence="4" key="3">
    <citation type="submission" date="2025-04" db="UniProtKB">
        <authorList>
            <consortium name="RefSeq"/>
        </authorList>
    </citation>
    <scope>IDENTIFICATION</scope>
    <source>
        <strain evidence="4">CBS 304.34</strain>
    </source>
</reference>
<feature type="compositionally biased region" description="Basic and acidic residues" evidence="1">
    <location>
        <begin position="139"/>
        <end position="152"/>
    </location>
</feature>
<organism evidence="2">
    <name type="scientific">Mytilinidion resinicola</name>
    <dbReference type="NCBI Taxonomy" id="574789"/>
    <lineage>
        <taxon>Eukaryota</taxon>
        <taxon>Fungi</taxon>
        <taxon>Dikarya</taxon>
        <taxon>Ascomycota</taxon>
        <taxon>Pezizomycotina</taxon>
        <taxon>Dothideomycetes</taxon>
        <taxon>Pleosporomycetidae</taxon>
        <taxon>Mytilinidiales</taxon>
        <taxon>Mytilinidiaceae</taxon>
        <taxon>Mytilinidion</taxon>
    </lineage>
</organism>
<accession>A0A6A6Y4B7</accession>
<dbReference type="EMBL" id="MU003722">
    <property type="protein sequence ID" value="KAF2802637.1"/>
    <property type="molecule type" value="Genomic_DNA"/>
</dbReference>
<dbReference type="RefSeq" id="XP_033569601.1">
    <property type="nucleotide sequence ID" value="XM_033727004.1"/>
</dbReference>